<organism evidence="2 3">
    <name type="scientific">Celeribacter indicus</name>
    <dbReference type="NCBI Taxonomy" id="1208324"/>
    <lineage>
        <taxon>Bacteria</taxon>
        <taxon>Pseudomonadati</taxon>
        <taxon>Pseudomonadota</taxon>
        <taxon>Alphaproteobacteria</taxon>
        <taxon>Rhodobacterales</taxon>
        <taxon>Roseobacteraceae</taxon>
        <taxon>Celeribacter</taxon>
    </lineage>
</organism>
<reference evidence="2 3" key="1">
    <citation type="journal article" date="2014" name="Int. J. Syst. Evol. Microbiol.">
        <title>Celeribacter indicus sp. nov., a polycyclic aromatic hydrocarbon-degrading bacterium from deep-sea sediment and reclassification of Huaishuia halophila as Celeribacter halophilus comb. nov.</title>
        <authorList>
            <person name="Lai Q."/>
            <person name="Cao J."/>
            <person name="Yuan J."/>
            <person name="Li F."/>
            <person name="Shao Z."/>
        </authorList>
    </citation>
    <scope>NUCLEOTIDE SEQUENCE [LARGE SCALE GENOMIC DNA]</scope>
    <source>
        <strain evidence="2">P73</strain>
    </source>
</reference>
<keyword evidence="3" id="KW-1185">Reference proteome</keyword>
<accession>A0A0B5DVK0</accession>
<evidence type="ECO:0000313" key="3">
    <source>
        <dbReference type="Proteomes" id="UP000031521"/>
    </source>
</evidence>
<dbReference type="HOGENOM" id="CLU_2208793_0_0_5"/>
<dbReference type="Proteomes" id="UP000031521">
    <property type="component" value="Chromosome"/>
</dbReference>
<dbReference type="AlphaFoldDB" id="A0A0B5DVK0"/>
<name>A0A0B5DVK0_9RHOB</name>
<evidence type="ECO:0000313" key="2">
    <source>
        <dbReference type="EMBL" id="AJE44786.1"/>
    </source>
</evidence>
<evidence type="ECO:0000256" key="1">
    <source>
        <dbReference type="SAM" id="MobiDB-lite"/>
    </source>
</evidence>
<feature type="region of interest" description="Disordered" evidence="1">
    <location>
        <begin position="57"/>
        <end position="83"/>
    </location>
</feature>
<dbReference type="KEGG" id="cid:P73_0071"/>
<protein>
    <submittedName>
        <fullName evidence="2">Uncharacterized protein</fullName>
    </submittedName>
</protein>
<feature type="compositionally biased region" description="Basic residues" evidence="1">
    <location>
        <begin position="59"/>
        <end position="83"/>
    </location>
</feature>
<proteinExistence type="predicted"/>
<dbReference type="EMBL" id="CP004393">
    <property type="protein sequence ID" value="AJE44786.1"/>
    <property type="molecule type" value="Genomic_DNA"/>
</dbReference>
<gene>
    <name evidence="2" type="ORF">P73_0071</name>
</gene>
<dbReference type="STRING" id="1208324.P73_0071"/>
<sequence>MGSMFRSHKSATCCYCGTRTLLTLGGQAQHELKCAACGAPLSRLKALREDHVEDAFTVRGKKRSHPVGPQKKKAKKGKRRKSTAHRLFDLAEEVFDIFD</sequence>